<sequence length="138" mass="15693">MKELEKRRVATEKTMARFRNREFDWRYQRTCAHLAFYQARQMGRRLPKVPRFRSAVGAKKALKTLGHDSLIGLLDAHLERIPPAMMRLGDLCAVPGTEGLDAVFVNVAAQKIAGWREDAPALVVLHVSLDEIEAAWRL</sequence>
<dbReference type="InterPro" id="IPR053802">
    <property type="entry name" value="DUF6950"/>
</dbReference>
<dbReference type="AlphaFoldDB" id="A0A0G9MP14"/>
<feature type="domain" description="DUF6950" evidence="1">
    <location>
        <begin position="7"/>
        <end position="137"/>
    </location>
</feature>
<organism evidence="2 3">
    <name type="scientific">Aurantiacibacter luteus</name>
    <dbReference type="NCBI Taxonomy" id="1581420"/>
    <lineage>
        <taxon>Bacteria</taxon>
        <taxon>Pseudomonadati</taxon>
        <taxon>Pseudomonadota</taxon>
        <taxon>Alphaproteobacteria</taxon>
        <taxon>Sphingomonadales</taxon>
        <taxon>Erythrobacteraceae</taxon>
        <taxon>Aurantiacibacter</taxon>
    </lineage>
</organism>
<dbReference type="Pfam" id="PF22262">
    <property type="entry name" value="DUF6950"/>
    <property type="match status" value="1"/>
</dbReference>
<dbReference type="EMBL" id="LBHB01000004">
    <property type="protein sequence ID" value="KLE32461.1"/>
    <property type="molecule type" value="Genomic_DNA"/>
</dbReference>
<dbReference type="STRING" id="1581420.AAW00_13635"/>
<gene>
    <name evidence="2" type="ORF">AAW00_13635</name>
</gene>
<dbReference type="PATRIC" id="fig|1581420.6.peg.2788"/>
<dbReference type="Proteomes" id="UP000053464">
    <property type="component" value="Unassembled WGS sequence"/>
</dbReference>
<dbReference type="OrthoDB" id="7210727at2"/>
<accession>A0A0G9MP14</accession>
<evidence type="ECO:0000259" key="1">
    <source>
        <dbReference type="Pfam" id="PF22262"/>
    </source>
</evidence>
<dbReference type="RefSeq" id="WP_047004975.1">
    <property type="nucleotide sequence ID" value="NZ_LBHB01000004.1"/>
</dbReference>
<name>A0A0G9MP14_9SPHN</name>
<comment type="caution">
    <text evidence="2">The sequence shown here is derived from an EMBL/GenBank/DDBJ whole genome shotgun (WGS) entry which is preliminary data.</text>
</comment>
<reference evidence="2 3" key="1">
    <citation type="submission" date="2015-04" db="EMBL/GenBank/DDBJ databases">
        <title>The draft genome sequence of Erythrobacter luteus KA37.</title>
        <authorList>
            <person name="Zhuang L."/>
            <person name="Liu Y."/>
            <person name="Shao Z."/>
        </authorList>
    </citation>
    <scope>NUCLEOTIDE SEQUENCE [LARGE SCALE GENOMIC DNA]</scope>
    <source>
        <strain evidence="2 3">KA37</strain>
    </source>
</reference>
<evidence type="ECO:0000313" key="2">
    <source>
        <dbReference type="EMBL" id="KLE32461.1"/>
    </source>
</evidence>
<keyword evidence="3" id="KW-1185">Reference proteome</keyword>
<proteinExistence type="predicted"/>
<evidence type="ECO:0000313" key="3">
    <source>
        <dbReference type="Proteomes" id="UP000053464"/>
    </source>
</evidence>
<protein>
    <recommendedName>
        <fullName evidence="1">DUF6950 domain-containing protein</fullName>
    </recommendedName>
</protein>